<dbReference type="EMBL" id="HACG01021756">
    <property type="protein sequence ID" value="CEK68621.1"/>
    <property type="molecule type" value="Transcribed_RNA"/>
</dbReference>
<feature type="non-terminal residue" evidence="2">
    <location>
        <position position="1"/>
    </location>
</feature>
<feature type="compositionally biased region" description="Polar residues" evidence="1">
    <location>
        <begin position="24"/>
        <end position="39"/>
    </location>
</feature>
<organism evidence="2">
    <name type="scientific">Arion vulgaris</name>
    <dbReference type="NCBI Taxonomy" id="1028688"/>
    <lineage>
        <taxon>Eukaryota</taxon>
        <taxon>Metazoa</taxon>
        <taxon>Spiralia</taxon>
        <taxon>Lophotrochozoa</taxon>
        <taxon>Mollusca</taxon>
        <taxon>Gastropoda</taxon>
        <taxon>Heterobranchia</taxon>
        <taxon>Euthyneura</taxon>
        <taxon>Panpulmonata</taxon>
        <taxon>Eupulmonata</taxon>
        <taxon>Stylommatophora</taxon>
        <taxon>Helicina</taxon>
        <taxon>Arionoidea</taxon>
        <taxon>Arionidae</taxon>
        <taxon>Arion</taxon>
    </lineage>
</organism>
<sequence length="72" mass="8177">DTSKMTKKLHKKITNCSGRHGRQKQTGLAAQRNGKSGRSLTPCRRKVSLRREKNVSSNENPRVKRSLQSRCT</sequence>
<accession>A0A0B6ZL82</accession>
<evidence type="ECO:0000313" key="2">
    <source>
        <dbReference type="EMBL" id="CEK68621.1"/>
    </source>
</evidence>
<evidence type="ECO:0000256" key="1">
    <source>
        <dbReference type="SAM" id="MobiDB-lite"/>
    </source>
</evidence>
<feature type="compositionally biased region" description="Basic residues" evidence="1">
    <location>
        <begin position="63"/>
        <end position="72"/>
    </location>
</feature>
<name>A0A0B6ZL82_9EUPU</name>
<proteinExistence type="predicted"/>
<reference evidence="2" key="1">
    <citation type="submission" date="2014-12" db="EMBL/GenBank/DDBJ databases">
        <title>Insight into the proteome of Arion vulgaris.</title>
        <authorList>
            <person name="Aradska J."/>
            <person name="Bulat T."/>
            <person name="Smidak R."/>
            <person name="Sarate P."/>
            <person name="Gangsoo J."/>
            <person name="Sialana F."/>
            <person name="Bilban M."/>
            <person name="Lubec G."/>
        </authorList>
    </citation>
    <scope>NUCLEOTIDE SEQUENCE</scope>
    <source>
        <tissue evidence="2">Skin</tissue>
    </source>
</reference>
<feature type="region of interest" description="Disordered" evidence="1">
    <location>
        <begin position="1"/>
        <end position="72"/>
    </location>
</feature>
<gene>
    <name evidence="2" type="primary">ORF67018</name>
</gene>
<feature type="compositionally biased region" description="Basic residues" evidence="1">
    <location>
        <begin position="1"/>
        <end position="23"/>
    </location>
</feature>
<dbReference type="AlphaFoldDB" id="A0A0B6ZL82"/>
<protein>
    <submittedName>
        <fullName evidence="2">Uncharacterized protein</fullName>
    </submittedName>
</protein>